<feature type="domain" description="Lnb N-terminal periplasmic" evidence="1">
    <location>
        <begin position="91"/>
        <end position="149"/>
    </location>
</feature>
<evidence type="ECO:0000313" key="2">
    <source>
        <dbReference type="EMBL" id="RQY91394.1"/>
    </source>
</evidence>
<dbReference type="Proteomes" id="UP000281098">
    <property type="component" value="Unassembled WGS sequence"/>
</dbReference>
<evidence type="ECO:0000313" key="3">
    <source>
        <dbReference type="Proteomes" id="UP000281098"/>
    </source>
</evidence>
<name>A0ABX9YNV7_9BURK</name>
<dbReference type="Pfam" id="PF13387">
    <property type="entry name" value="Lnb_N"/>
    <property type="match status" value="1"/>
</dbReference>
<evidence type="ECO:0000259" key="1">
    <source>
        <dbReference type="Pfam" id="PF13387"/>
    </source>
</evidence>
<sequence length="181" mass="20262">MDTVLSRSGKLLIKAAITSTTPATNSNAKALFVNSSRETIEVIISDSRLVSRGSQFGHTAIVVDGREYGRAPSGWDTDTKEHYLYRQQVGMQRDSWGYVLKVTATEKQKILTGIHKRMSANQPYSLFENSCSSNIAEILEEAGIQAYDPRWTFVDTISPADLMIGLKHSRRLIARHVYPQK</sequence>
<comment type="caution">
    <text evidence="2">The sequence shown here is derived from an EMBL/GenBank/DDBJ whole genome shotgun (WGS) entry which is preliminary data.</text>
</comment>
<dbReference type="EMBL" id="QTPM01000019">
    <property type="protein sequence ID" value="RQY91394.1"/>
    <property type="molecule type" value="Genomic_DNA"/>
</dbReference>
<accession>A0ABX9YNV7</accession>
<keyword evidence="3" id="KW-1185">Reference proteome</keyword>
<dbReference type="InterPro" id="IPR025178">
    <property type="entry name" value="Lnb_N"/>
</dbReference>
<dbReference type="RefSeq" id="WP_081067743.1">
    <property type="nucleotide sequence ID" value="NZ_LPAO01000008.1"/>
</dbReference>
<gene>
    <name evidence="2" type="ORF">DF017_17310</name>
</gene>
<protein>
    <submittedName>
        <fullName evidence="2">DUF4105 domain-containing protein</fullName>
    </submittedName>
</protein>
<proteinExistence type="predicted"/>
<organism evidence="2 3">
    <name type="scientific">Burkholderia stagnalis</name>
    <dbReference type="NCBI Taxonomy" id="1503054"/>
    <lineage>
        <taxon>Bacteria</taxon>
        <taxon>Pseudomonadati</taxon>
        <taxon>Pseudomonadota</taxon>
        <taxon>Betaproteobacteria</taxon>
        <taxon>Burkholderiales</taxon>
        <taxon>Burkholderiaceae</taxon>
        <taxon>Burkholderia</taxon>
        <taxon>Burkholderia cepacia complex</taxon>
    </lineage>
</organism>
<reference evidence="2 3" key="1">
    <citation type="submission" date="2018-08" db="EMBL/GenBank/DDBJ databases">
        <title>Comparative analysis of Burkholderia isolates from Puerto Rico.</title>
        <authorList>
            <person name="Hall C."/>
            <person name="Sahl J."/>
            <person name="Wagner D."/>
        </authorList>
    </citation>
    <scope>NUCLEOTIDE SEQUENCE [LARGE SCALE GENOMIC DNA]</scope>
    <source>
        <strain evidence="2 3">Bp8966</strain>
    </source>
</reference>